<evidence type="ECO:0000256" key="2">
    <source>
        <dbReference type="ARBA" id="ARBA00008098"/>
    </source>
</evidence>
<reference evidence="6" key="1">
    <citation type="journal article" date="2018" name="Insect Biochem. Mol. Biol.">
        <title>Functional characterization of odorant-binding proteins from the scarab beetle Holotrichia oblita based on semiochemical-induced expression alteration and gene silencing.</title>
        <authorList>
            <person name="Yin J."/>
            <person name="Wang C."/>
            <person name="Fang C."/>
            <person name="Zhang S."/>
            <person name="Cao Y."/>
            <person name="Li K."/>
            <person name="Leal W.S."/>
        </authorList>
    </citation>
    <scope>NUCLEOTIDE SEQUENCE</scope>
</reference>
<comment type="subcellular location">
    <subcellularLocation>
        <location evidence="1">Secreted</location>
    </subcellularLocation>
</comment>
<dbReference type="SMART" id="SM00708">
    <property type="entry name" value="PhBP"/>
    <property type="match status" value="1"/>
</dbReference>
<dbReference type="GO" id="GO:0005549">
    <property type="term" value="F:odorant binding"/>
    <property type="evidence" value="ECO:0007669"/>
    <property type="project" value="InterPro"/>
</dbReference>
<feature type="chain" id="PRO_5018580076" evidence="5">
    <location>
        <begin position="23"/>
        <end position="155"/>
    </location>
</feature>
<dbReference type="EMBL" id="MK255320">
    <property type="protein sequence ID" value="AZL87168.1"/>
    <property type="molecule type" value="mRNA"/>
</dbReference>
<dbReference type="InterPro" id="IPR006170">
    <property type="entry name" value="PBP/GOBP"/>
</dbReference>
<comment type="similarity">
    <text evidence="2">Belongs to the PBP/GOBP family.</text>
</comment>
<sequence>MKPDTSLVIVLMFAFVIIECESIPVLAKNVSQINEECSKQTGISNDVAKNLTSTQQMPKPSETYYKFLECLYKRQNYFDDDGNVSYRNIENFLSNYYEKSILRKAMAPCEDLQVGTSLGERAYNAGSCIIKNLVTIEAQEDGESINSSEESANDI</sequence>
<dbReference type="AlphaFoldDB" id="A0A3Q8U6E9"/>
<dbReference type="GO" id="GO:0007608">
    <property type="term" value="P:sensory perception of smell"/>
    <property type="evidence" value="ECO:0007669"/>
    <property type="project" value="TreeGrafter"/>
</dbReference>
<dbReference type="Gene3D" id="1.10.238.20">
    <property type="entry name" value="Pheromone/general odorant binding protein domain"/>
    <property type="match status" value="1"/>
</dbReference>
<dbReference type="GO" id="GO:0005615">
    <property type="term" value="C:extracellular space"/>
    <property type="evidence" value="ECO:0007669"/>
    <property type="project" value="TreeGrafter"/>
</dbReference>
<evidence type="ECO:0000256" key="1">
    <source>
        <dbReference type="ARBA" id="ARBA00004613"/>
    </source>
</evidence>
<dbReference type="CDD" id="cd23992">
    <property type="entry name" value="PBP_GOBP"/>
    <property type="match status" value="1"/>
</dbReference>
<dbReference type="PANTHER" id="PTHR11857">
    <property type="entry name" value="ODORANT BINDING PROTEIN-RELATED"/>
    <property type="match status" value="1"/>
</dbReference>
<evidence type="ECO:0000256" key="4">
    <source>
        <dbReference type="ARBA" id="ARBA00022729"/>
    </source>
</evidence>
<evidence type="ECO:0000256" key="5">
    <source>
        <dbReference type="SAM" id="SignalP"/>
    </source>
</evidence>
<dbReference type="SUPFAM" id="SSF47565">
    <property type="entry name" value="Insect pheromone/odorant-binding proteins"/>
    <property type="match status" value="1"/>
</dbReference>
<dbReference type="InterPro" id="IPR036728">
    <property type="entry name" value="PBP_GOBP_sf"/>
</dbReference>
<feature type="signal peptide" evidence="5">
    <location>
        <begin position="1"/>
        <end position="22"/>
    </location>
</feature>
<gene>
    <name evidence="6" type="primary">OBP26</name>
</gene>
<dbReference type="Pfam" id="PF01395">
    <property type="entry name" value="PBP_GOBP"/>
    <property type="match status" value="1"/>
</dbReference>
<protein>
    <submittedName>
        <fullName evidence="6">Odorant binding protein 26</fullName>
    </submittedName>
</protein>
<evidence type="ECO:0000256" key="3">
    <source>
        <dbReference type="ARBA" id="ARBA00022525"/>
    </source>
</evidence>
<accession>A0A3Q8U6E9</accession>
<keyword evidence="3" id="KW-0964">Secreted</keyword>
<proteinExistence type="evidence at transcript level"/>
<name>A0A3Q8U6E9_HOLOL</name>
<keyword evidence="4 5" id="KW-0732">Signal</keyword>
<evidence type="ECO:0000313" key="6">
    <source>
        <dbReference type="EMBL" id="AZL87168.1"/>
    </source>
</evidence>
<organism evidence="6">
    <name type="scientific">Holotrichia oblita</name>
    <name type="common">Chafer beetle</name>
    <dbReference type="NCBI Taxonomy" id="644536"/>
    <lineage>
        <taxon>Eukaryota</taxon>
        <taxon>Metazoa</taxon>
        <taxon>Ecdysozoa</taxon>
        <taxon>Arthropoda</taxon>
        <taxon>Hexapoda</taxon>
        <taxon>Insecta</taxon>
        <taxon>Pterygota</taxon>
        <taxon>Neoptera</taxon>
        <taxon>Endopterygota</taxon>
        <taxon>Coleoptera</taxon>
        <taxon>Polyphaga</taxon>
        <taxon>Scarabaeiformia</taxon>
        <taxon>Scarabaeidae</taxon>
        <taxon>Melolonthinae</taxon>
        <taxon>Holotrichia</taxon>
    </lineage>
</organism>
<dbReference type="PANTHER" id="PTHR11857:SF43">
    <property type="entry name" value="GEO07291P1-RELATED"/>
    <property type="match status" value="1"/>
</dbReference>